<evidence type="ECO:0000313" key="3">
    <source>
        <dbReference type="Proteomes" id="UP000553034"/>
    </source>
</evidence>
<name>A0A840EI77_9FLAO</name>
<organism evidence="2 3">
    <name type="scientific">Mesonia hippocampi</name>
    <dbReference type="NCBI Taxonomy" id="1628250"/>
    <lineage>
        <taxon>Bacteria</taxon>
        <taxon>Pseudomonadati</taxon>
        <taxon>Bacteroidota</taxon>
        <taxon>Flavobacteriia</taxon>
        <taxon>Flavobacteriales</taxon>
        <taxon>Flavobacteriaceae</taxon>
        <taxon>Mesonia</taxon>
    </lineage>
</organism>
<sequence length="165" mass="19620">MQYPERHNNHTLEQKSETYFLQHLPQDWTATTPKKDYGQDLNLEICEEGQYRGLDLIVQLKSSATSGTLNETERQQLKVSTYNYLWDNLRVVLMVKFIEDENEAYWILLKDVTPPANPDQENFTIYFPRQNKLSEINWDEITSYVRRVTDKKLAAMRVEQKQNEN</sequence>
<proteinExistence type="predicted"/>
<evidence type="ECO:0000313" key="2">
    <source>
        <dbReference type="EMBL" id="MBB4118109.1"/>
    </source>
</evidence>
<reference evidence="2 3" key="1">
    <citation type="submission" date="2020-08" db="EMBL/GenBank/DDBJ databases">
        <title>Genomic Encyclopedia of Type Strains, Phase IV (KMG-IV): sequencing the most valuable type-strain genomes for metagenomic binning, comparative biology and taxonomic classification.</title>
        <authorList>
            <person name="Goeker M."/>
        </authorList>
    </citation>
    <scope>NUCLEOTIDE SEQUENCE [LARGE SCALE GENOMIC DNA]</scope>
    <source>
        <strain evidence="2 3">DSM 29568</strain>
    </source>
</reference>
<keyword evidence="3" id="KW-1185">Reference proteome</keyword>
<dbReference type="RefSeq" id="WP_183475762.1">
    <property type="nucleotide sequence ID" value="NZ_JACIFO010000001.1"/>
</dbReference>
<feature type="domain" description="DUF4365" evidence="1">
    <location>
        <begin position="13"/>
        <end position="143"/>
    </location>
</feature>
<dbReference type="EMBL" id="JACIFO010000001">
    <property type="protein sequence ID" value="MBB4118109.1"/>
    <property type="molecule type" value="Genomic_DNA"/>
</dbReference>
<dbReference type="Pfam" id="PF14280">
    <property type="entry name" value="DUF4365"/>
    <property type="match status" value="1"/>
</dbReference>
<dbReference type="Proteomes" id="UP000553034">
    <property type="component" value="Unassembled WGS sequence"/>
</dbReference>
<gene>
    <name evidence="2" type="ORF">GGR32_000381</name>
</gene>
<comment type="caution">
    <text evidence="2">The sequence shown here is derived from an EMBL/GenBank/DDBJ whole genome shotgun (WGS) entry which is preliminary data.</text>
</comment>
<dbReference type="AlphaFoldDB" id="A0A840EI77"/>
<dbReference type="InterPro" id="IPR025375">
    <property type="entry name" value="DUF4365"/>
</dbReference>
<protein>
    <recommendedName>
        <fullName evidence="1">DUF4365 domain-containing protein</fullName>
    </recommendedName>
</protein>
<accession>A0A840EI77</accession>
<evidence type="ECO:0000259" key="1">
    <source>
        <dbReference type="Pfam" id="PF14280"/>
    </source>
</evidence>